<dbReference type="InterPro" id="IPR008906">
    <property type="entry name" value="HATC_C_dom"/>
</dbReference>
<dbReference type="SUPFAM" id="SSF53098">
    <property type="entry name" value="Ribonuclease H-like"/>
    <property type="match status" value="1"/>
</dbReference>
<dbReference type="Pfam" id="PF05699">
    <property type="entry name" value="Dimer_Tnp_hAT"/>
    <property type="match status" value="1"/>
</dbReference>
<keyword evidence="3" id="KW-0863">Zinc-finger</keyword>
<evidence type="ECO:0000256" key="6">
    <source>
        <dbReference type="SAM" id="MobiDB-lite"/>
    </source>
</evidence>
<evidence type="ECO:0000313" key="9">
    <source>
        <dbReference type="Proteomes" id="UP001327560"/>
    </source>
</evidence>
<dbReference type="PANTHER" id="PTHR46481:SF10">
    <property type="entry name" value="ZINC FINGER BED DOMAIN-CONTAINING PROTEIN 39"/>
    <property type="match status" value="1"/>
</dbReference>
<name>A0AAQ3L458_9LILI</name>
<evidence type="ECO:0000259" key="7">
    <source>
        <dbReference type="Pfam" id="PF05699"/>
    </source>
</evidence>
<evidence type="ECO:0000256" key="4">
    <source>
        <dbReference type="ARBA" id="ARBA00022833"/>
    </source>
</evidence>
<gene>
    <name evidence="8" type="ORF">Cni_G28837</name>
</gene>
<dbReference type="GO" id="GO:0005634">
    <property type="term" value="C:nucleus"/>
    <property type="evidence" value="ECO:0007669"/>
    <property type="project" value="UniProtKB-SubCell"/>
</dbReference>
<keyword evidence="4" id="KW-0862">Zinc</keyword>
<evidence type="ECO:0000256" key="2">
    <source>
        <dbReference type="ARBA" id="ARBA00022723"/>
    </source>
</evidence>
<accession>A0AAQ3L458</accession>
<sequence length="505" mass="57364">MSSASAPPNVQNDGETMSQTPTLSINPFVTPCARYSNEKMRQIIATAIMVHEHPFNIVEDGVWMWGFQYANSKFQKISRKTARSDCLAIYEVEKKQLKVLLQSASKISLTTDMWKSSHQVAEYMVITGHFIDAGWNLQKRVLSFVKVPAPRRGIDVADVIFKCLMAWGIENKKIRALKDNISDSSSLPAGGSLFHVRCCVHILNLLVQDGLGRIKDIIHNVRESVKYINYNDSRLKSFYDIVEQKRLKEKKLIIDCPTRQNSTYKMLSAALKFKIIFPAYKEREPHYKYAPSEEDWKKVEKICKLLEVFNLATHVISGSDYPTANLYLPEVWRVKQVCCHFNLATHVISDVAYENVDKVMNYLQLMYDEYADKYMGETTSSHEVDINGNNSSSNVTSSIVTGFDQIMSIIREKQAIPPMKSELEVYLEEGVYIPEGTSNFFSALEWWKNNNLKYKILSKMVADILAIPISTVASESTFSAGGKVIDEYRSKLNEESVEALICGGD</sequence>
<evidence type="ECO:0000256" key="3">
    <source>
        <dbReference type="ARBA" id="ARBA00022771"/>
    </source>
</evidence>
<comment type="subcellular location">
    <subcellularLocation>
        <location evidence="1">Nucleus</location>
    </subcellularLocation>
</comment>
<organism evidence="8 9">
    <name type="scientific">Canna indica</name>
    <name type="common">Indian-shot</name>
    <dbReference type="NCBI Taxonomy" id="4628"/>
    <lineage>
        <taxon>Eukaryota</taxon>
        <taxon>Viridiplantae</taxon>
        <taxon>Streptophyta</taxon>
        <taxon>Embryophyta</taxon>
        <taxon>Tracheophyta</taxon>
        <taxon>Spermatophyta</taxon>
        <taxon>Magnoliopsida</taxon>
        <taxon>Liliopsida</taxon>
        <taxon>Zingiberales</taxon>
        <taxon>Cannaceae</taxon>
        <taxon>Canna</taxon>
    </lineage>
</organism>
<evidence type="ECO:0000313" key="8">
    <source>
        <dbReference type="EMBL" id="WOL20035.1"/>
    </source>
</evidence>
<dbReference type="InterPro" id="IPR052035">
    <property type="entry name" value="ZnF_BED_domain_contain"/>
</dbReference>
<dbReference type="GO" id="GO:0046983">
    <property type="term" value="F:protein dimerization activity"/>
    <property type="evidence" value="ECO:0007669"/>
    <property type="project" value="InterPro"/>
</dbReference>
<protein>
    <submittedName>
        <fullName evidence="8">Zinc finger BED domain-containing protein RICESLEEPER 2-like</fullName>
    </submittedName>
</protein>
<dbReference type="EMBL" id="CP136898">
    <property type="protein sequence ID" value="WOL20035.1"/>
    <property type="molecule type" value="Genomic_DNA"/>
</dbReference>
<keyword evidence="5" id="KW-0539">Nucleus</keyword>
<keyword evidence="2" id="KW-0479">Metal-binding</keyword>
<dbReference type="PANTHER" id="PTHR46481">
    <property type="entry name" value="ZINC FINGER BED DOMAIN-CONTAINING PROTEIN 4"/>
    <property type="match status" value="1"/>
</dbReference>
<proteinExistence type="predicted"/>
<evidence type="ECO:0000256" key="1">
    <source>
        <dbReference type="ARBA" id="ARBA00004123"/>
    </source>
</evidence>
<dbReference type="InterPro" id="IPR012337">
    <property type="entry name" value="RNaseH-like_sf"/>
</dbReference>
<reference evidence="8 9" key="1">
    <citation type="submission" date="2023-10" db="EMBL/GenBank/DDBJ databases">
        <title>Chromosome-scale genome assembly provides insights into flower coloration mechanisms of Canna indica.</title>
        <authorList>
            <person name="Li C."/>
        </authorList>
    </citation>
    <scope>NUCLEOTIDE SEQUENCE [LARGE SCALE GENOMIC DNA]</scope>
    <source>
        <tissue evidence="8">Flower</tissue>
    </source>
</reference>
<feature type="domain" description="HAT C-terminal dimerisation" evidence="7">
    <location>
        <begin position="422"/>
        <end position="502"/>
    </location>
</feature>
<feature type="region of interest" description="Disordered" evidence="6">
    <location>
        <begin position="1"/>
        <end position="23"/>
    </location>
</feature>
<keyword evidence="9" id="KW-1185">Reference proteome</keyword>
<dbReference type="GO" id="GO:0008270">
    <property type="term" value="F:zinc ion binding"/>
    <property type="evidence" value="ECO:0007669"/>
    <property type="project" value="UniProtKB-KW"/>
</dbReference>
<dbReference type="AlphaFoldDB" id="A0AAQ3L458"/>
<dbReference type="Proteomes" id="UP001327560">
    <property type="component" value="Chromosome 9"/>
</dbReference>
<evidence type="ECO:0000256" key="5">
    <source>
        <dbReference type="ARBA" id="ARBA00023242"/>
    </source>
</evidence>